<accession>A0ABW1G7Z3</accession>
<proteinExistence type="predicted"/>
<dbReference type="PANTHER" id="PTHR40763:SF4">
    <property type="entry name" value="DUF1707 DOMAIN-CONTAINING PROTEIN"/>
    <property type="match status" value="1"/>
</dbReference>
<keyword evidence="2" id="KW-1133">Transmembrane helix</keyword>
<sequence>MSMQQPWRGNSRPAQVPPSAMRASTADRERTVEVLKSAFAEGRLDVAEYHDRVELTYRAQTYGQLAALIQDLPVGPLPPMLGPVHPAPYAAPSVQQLLRGPRRRTNGLAIASFVCGLGEAFTFGLTSPVALALGLAARGQLRDRPDEEGDGLAVTGIVLGSVGIAIWCFVLCLMLLARG</sequence>
<evidence type="ECO:0000313" key="6">
    <source>
        <dbReference type="Proteomes" id="UP001596174"/>
    </source>
</evidence>
<dbReference type="RefSeq" id="WP_380588827.1">
    <property type="nucleotide sequence ID" value="NZ_JBHSQJ010000138.1"/>
</dbReference>
<dbReference type="InterPro" id="IPR025241">
    <property type="entry name" value="DUF4190"/>
</dbReference>
<keyword evidence="2" id="KW-0812">Transmembrane</keyword>
<feature type="transmembrane region" description="Helical" evidence="2">
    <location>
        <begin position="153"/>
        <end position="177"/>
    </location>
</feature>
<dbReference type="Pfam" id="PF13828">
    <property type="entry name" value="DUF4190"/>
    <property type="match status" value="1"/>
</dbReference>
<feature type="domain" description="DUF4190" evidence="4">
    <location>
        <begin position="108"/>
        <end position="168"/>
    </location>
</feature>
<evidence type="ECO:0000259" key="3">
    <source>
        <dbReference type="Pfam" id="PF08044"/>
    </source>
</evidence>
<reference evidence="6" key="1">
    <citation type="journal article" date="2019" name="Int. J. Syst. Evol. Microbiol.">
        <title>The Global Catalogue of Microorganisms (GCM) 10K type strain sequencing project: providing services to taxonomists for standard genome sequencing and annotation.</title>
        <authorList>
            <consortium name="The Broad Institute Genomics Platform"/>
            <consortium name="The Broad Institute Genome Sequencing Center for Infectious Disease"/>
            <person name="Wu L."/>
            <person name="Ma J."/>
        </authorList>
    </citation>
    <scope>NUCLEOTIDE SEQUENCE [LARGE SCALE GENOMIC DNA]</scope>
    <source>
        <strain evidence="6">JCM 4816</strain>
    </source>
</reference>
<feature type="domain" description="DUF1707" evidence="3">
    <location>
        <begin position="21"/>
        <end position="73"/>
    </location>
</feature>
<comment type="caution">
    <text evidence="5">The sequence shown here is derived from an EMBL/GenBank/DDBJ whole genome shotgun (WGS) entry which is preliminary data.</text>
</comment>
<keyword evidence="6" id="KW-1185">Reference proteome</keyword>
<keyword evidence="2" id="KW-0472">Membrane</keyword>
<evidence type="ECO:0000256" key="1">
    <source>
        <dbReference type="SAM" id="MobiDB-lite"/>
    </source>
</evidence>
<dbReference type="PANTHER" id="PTHR40763">
    <property type="entry name" value="MEMBRANE PROTEIN-RELATED"/>
    <property type="match status" value="1"/>
</dbReference>
<gene>
    <name evidence="5" type="ORF">ACFP3V_27215</name>
</gene>
<dbReference type="EMBL" id="JBHSQJ010000138">
    <property type="protein sequence ID" value="MFC5910880.1"/>
    <property type="molecule type" value="Genomic_DNA"/>
</dbReference>
<feature type="region of interest" description="Disordered" evidence="1">
    <location>
        <begin position="1"/>
        <end position="27"/>
    </location>
</feature>
<organism evidence="5 6">
    <name type="scientific">Streptacidiphilus monticola</name>
    <dbReference type="NCBI Taxonomy" id="2161674"/>
    <lineage>
        <taxon>Bacteria</taxon>
        <taxon>Bacillati</taxon>
        <taxon>Actinomycetota</taxon>
        <taxon>Actinomycetes</taxon>
        <taxon>Kitasatosporales</taxon>
        <taxon>Streptomycetaceae</taxon>
        <taxon>Streptacidiphilus</taxon>
    </lineage>
</organism>
<dbReference type="Proteomes" id="UP001596174">
    <property type="component" value="Unassembled WGS sequence"/>
</dbReference>
<name>A0ABW1G7Z3_9ACTN</name>
<dbReference type="InterPro" id="IPR012551">
    <property type="entry name" value="DUF1707_SHOCT-like"/>
</dbReference>
<dbReference type="Pfam" id="PF08044">
    <property type="entry name" value="DUF1707"/>
    <property type="match status" value="1"/>
</dbReference>
<protein>
    <submittedName>
        <fullName evidence="5">DUF1707 and DUF4190 domain-containing protein</fullName>
    </submittedName>
</protein>
<evidence type="ECO:0000259" key="4">
    <source>
        <dbReference type="Pfam" id="PF13828"/>
    </source>
</evidence>
<evidence type="ECO:0000256" key="2">
    <source>
        <dbReference type="SAM" id="Phobius"/>
    </source>
</evidence>
<feature type="transmembrane region" description="Helical" evidence="2">
    <location>
        <begin position="108"/>
        <end position="133"/>
    </location>
</feature>
<evidence type="ECO:0000313" key="5">
    <source>
        <dbReference type="EMBL" id="MFC5910880.1"/>
    </source>
</evidence>